<gene>
    <name evidence="1" type="ORF">L9F63_017378</name>
</gene>
<dbReference type="Proteomes" id="UP001233999">
    <property type="component" value="Unassembled WGS sequence"/>
</dbReference>
<name>A0AAD7ZYW3_DIPPU</name>
<feature type="non-terminal residue" evidence="1">
    <location>
        <position position="69"/>
    </location>
</feature>
<protein>
    <submittedName>
        <fullName evidence="1">Uncharacterized protein</fullName>
    </submittedName>
</protein>
<reference evidence="1" key="2">
    <citation type="submission" date="2023-05" db="EMBL/GenBank/DDBJ databases">
        <authorList>
            <person name="Fouks B."/>
        </authorList>
    </citation>
    <scope>NUCLEOTIDE SEQUENCE</scope>
    <source>
        <strain evidence="1">Stay&amp;Tobe</strain>
        <tissue evidence="1">Testes</tissue>
    </source>
</reference>
<proteinExistence type="predicted"/>
<dbReference type="EMBL" id="JASPKZ010004942">
    <property type="protein sequence ID" value="KAJ9589399.1"/>
    <property type="molecule type" value="Genomic_DNA"/>
</dbReference>
<evidence type="ECO:0000313" key="1">
    <source>
        <dbReference type="EMBL" id="KAJ9589399.1"/>
    </source>
</evidence>
<evidence type="ECO:0000313" key="2">
    <source>
        <dbReference type="Proteomes" id="UP001233999"/>
    </source>
</evidence>
<sequence length="69" mass="8027">MLGKFICEPWVYNCVPCLVILCFSGFDFELSSHDQCLHTGCFLNVTIYSYNICIPLCGNFQRFYTRKIT</sequence>
<keyword evidence="2" id="KW-1185">Reference proteome</keyword>
<accession>A0AAD7ZYW3</accession>
<organism evidence="1 2">
    <name type="scientific">Diploptera punctata</name>
    <name type="common">Pacific beetle cockroach</name>
    <dbReference type="NCBI Taxonomy" id="6984"/>
    <lineage>
        <taxon>Eukaryota</taxon>
        <taxon>Metazoa</taxon>
        <taxon>Ecdysozoa</taxon>
        <taxon>Arthropoda</taxon>
        <taxon>Hexapoda</taxon>
        <taxon>Insecta</taxon>
        <taxon>Pterygota</taxon>
        <taxon>Neoptera</taxon>
        <taxon>Polyneoptera</taxon>
        <taxon>Dictyoptera</taxon>
        <taxon>Blattodea</taxon>
        <taxon>Blaberoidea</taxon>
        <taxon>Blaberidae</taxon>
        <taxon>Diplopterinae</taxon>
        <taxon>Diploptera</taxon>
    </lineage>
</organism>
<reference evidence="1" key="1">
    <citation type="journal article" date="2023" name="IScience">
        <title>Live-bearing cockroach genome reveals convergent evolutionary mechanisms linked to viviparity in insects and beyond.</title>
        <authorList>
            <person name="Fouks B."/>
            <person name="Harrison M.C."/>
            <person name="Mikhailova A.A."/>
            <person name="Marchal E."/>
            <person name="English S."/>
            <person name="Carruthers M."/>
            <person name="Jennings E.C."/>
            <person name="Chiamaka E.L."/>
            <person name="Frigard R.A."/>
            <person name="Pippel M."/>
            <person name="Attardo G.M."/>
            <person name="Benoit J.B."/>
            <person name="Bornberg-Bauer E."/>
            <person name="Tobe S.S."/>
        </authorList>
    </citation>
    <scope>NUCLEOTIDE SEQUENCE</scope>
    <source>
        <strain evidence="1">Stay&amp;Tobe</strain>
    </source>
</reference>
<dbReference type="AlphaFoldDB" id="A0AAD7ZYW3"/>
<comment type="caution">
    <text evidence="1">The sequence shown here is derived from an EMBL/GenBank/DDBJ whole genome shotgun (WGS) entry which is preliminary data.</text>
</comment>